<dbReference type="EMBL" id="CM046119">
    <property type="protein sequence ID" value="KAI8425856.1"/>
    <property type="molecule type" value="Genomic_DNA"/>
</dbReference>
<name>A0ACC0JNY2_CHOFU</name>
<reference evidence="1 2" key="1">
    <citation type="journal article" date="2022" name="Genome Biol. Evol.">
        <title>The Spruce Budworm Genome: Reconstructing the Evolutionary History of Antifreeze Proteins.</title>
        <authorList>
            <person name="Beliveau C."/>
            <person name="Gagne P."/>
            <person name="Picq S."/>
            <person name="Vernygora O."/>
            <person name="Keeling C.I."/>
            <person name="Pinkney K."/>
            <person name="Doucet D."/>
            <person name="Wen F."/>
            <person name="Johnston J.S."/>
            <person name="Maaroufi H."/>
            <person name="Boyle B."/>
            <person name="Laroche J."/>
            <person name="Dewar K."/>
            <person name="Juretic N."/>
            <person name="Blackburn G."/>
            <person name="Nisole A."/>
            <person name="Brunet B."/>
            <person name="Brandao M."/>
            <person name="Lumley L."/>
            <person name="Duan J."/>
            <person name="Quan G."/>
            <person name="Lucarotti C.J."/>
            <person name="Roe A.D."/>
            <person name="Sperling F.A.H."/>
            <person name="Levesque R.C."/>
            <person name="Cusson M."/>
        </authorList>
    </citation>
    <scope>NUCLEOTIDE SEQUENCE [LARGE SCALE GENOMIC DNA]</scope>
    <source>
        <strain evidence="1">Glfc:IPQL:Cfum</strain>
    </source>
</reference>
<comment type="caution">
    <text evidence="1">The sequence shown here is derived from an EMBL/GenBank/DDBJ whole genome shotgun (WGS) entry which is preliminary data.</text>
</comment>
<evidence type="ECO:0000313" key="1">
    <source>
        <dbReference type="EMBL" id="KAI8425856.1"/>
    </source>
</evidence>
<protein>
    <submittedName>
        <fullName evidence="1">Uncharacterized protein</fullName>
    </submittedName>
</protein>
<organism evidence="1 2">
    <name type="scientific">Choristoneura fumiferana</name>
    <name type="common">Spruce budworm moth</name>
    <name type="synonym">Archips fumiferana</name>
    <dbReference type="NCBI Taxonomy" id="7141"/>
    <lineage>
        <taxon>Eukaryota</taxon>
        <taxon>Metazoa</taxon>
        <taxon>Ecdysozoa</taxon>
        <taxon>Arthropoda</taxon>
        <taxon>Hexapoda</taxon>
        <taxon>Insecta</taxon>
        <taxon>Pterygota</taxon>
        <taxon>Neoptera</taxon>
        <taxon>Endopterygota</taxon>
        <taxon>Lepidoptera</taxon>
        <taxon>Glossata</taxon>
        <taxon>Ditrysia</taxon>
        <taxon>Tortricoidea</taxon>
        <taxon>Tortricidae</taxon>
        <taxon>Tortricinae</taxon>
        <taxon>Choristoneura</taxon>
    </lineage>
</organism>
<keyword evidence="2" id="KW-1185">Reference proteome</keyword>
<proteinExistence type="predicted"/>
<evidence type="ECO:0000313" key="2">
    <source>
        <dbReference type="Proteomes" id="UP001064048"/>
    </source>
</evidence>
<dbReference type="Proteomes" id="UP001064048">
    <property type="component" value="Chromosome 19"/>
</dbReference>
<gene>
    <name evidence="1" type="ORF">MSG28_011620</name>
</gene>
<sequence>MITSAHGVPTTQGESLVRCRPFRPSPDGDGRHSCVPEVLELHTSRPEALAMETRENLANKMIRLDRVLKKYKSLSRRSVMHARALARRQSPFSEYYIELKHPVQMLSRASIAASDYLHTRFLLNRFSVSYDVLGPCARSARIATTILLANPAVKQQCLHCCVSAWRVRQPVKLLALEVYHLMPLGWQRICNTPGVADVYGRRLFGVYQCQEDFYKKPTSVFNPFEQRDFMKFIQARAEEPDTMNVKDSTPVNIEDDQDSKESNNPDALRNIEREDITKFPERCPSELDSSGDLFVEVGPTQLVNLYKVNIVVNNFECIVPSDNRHGCDLDI</sequence>
<accession>A0ACC0JNY2</accession>